<dbReference type="GO" id="GO:0015689">
    <property type="term" value="P:molybdate ion transport"/>
    <property type="evidence" value="ECO:0007669"/>
    <property type="project" value="UniProtKB-UniRule"/>
</dbReference>
<evidence type="ECO:0000256" key="3">
    <source>
        <dbReference type="ARBA" id="ARBA00022505"/>
    </source>
</evidence>
<dbReference type="PANTHER" id="PTHR30432:SF1">
    <property type="entry name" value="DNA-BINDING TRANSCRIPTIONAL DUAL REGULATOR MODE"/>
    <property type="match status" value="1"/>
</dbReference>
<evidence type="ECO:0000313" key="10">
    <source>
        <dbReference type="Proteomes" id="UP000472839"/>
    </source>
</evidence>
<evidence type="ECO:0000256" key="2">
    <source>
        <dbReference type="ARBA" id="ARBA00022448"/>
    </source>
</evidence>
<evidence type="ECO:0000256" key="5">
    <source>
        <dbReference type="PIRNR" id="PIRNR005763"/>
    </source>
</evidence>
<dbReference type="Gene3D" id="1.10.10.10">
    <property type="entry name" value="Winged helix-like DNA-binding domain superfamily/Winged helix DNA-binding domain"/>
    <property type="match status" value="1"/>
</dbReference>
<dbReference type="InterPro" id="IPR005116">
    <property type="entry name" value="Transp-assoc_OB_typ1"/>
</dbReference>
<gene>
    <name evidence="8" type="ORF">GBG18_06415</name>
    <name evidence="7" type="ORF">GBG19_06825</name>
</gene>
<evidence type="ECO:0000313" key="8">
    <source>
        <dbReference type="EMBL" id="KAB7891598.1"/>
    </source>
</evidence>
<dbReference type="InterPro" id="IPR016462">
    <property type="entry name" value="ModE"/>
</dbReference>
<comment type="caution">
    <text evidence="7">The sequence shown here is derived from an EMBL/GenBank/DDBJ whole genome shotgun (WGS) entry which is preliminary data.</text>
</comment>
<evidence type="ECO:0000256" key="4">
    <source>
        <dbReference type="ARBA" id="ARBA00022737"/>
    </source>
</evidence>
<dbReference type="InterPro" id="IPR004606">
    <property type="entry name" value="Mop_domain"/>
</dbReference>
<evidence type="ECO:0000313" key="7">
    <source>
        <dbReference type="EMBL" id="KAB7889201.1"/>
    </source>
</evidence>
<dbReference type="PROSITE" id="PS51866">
    <property type="entry name" value="MOP"/>
    <property type="match status" value="2"/>
</dbReference>
<dbReference type="InterPro" id="IPR008995">
    <property type="entry name" value="Mo/tungstate-bd_C_term_dom"/>
</dbReference>
<dbReference type="InterPro" id="IPR051815">
    <property type="entry name" value="Molybdate_resp_trans_reg"/>
</dbReference>
<dbReference type="EMBL" id="WFKJ01000015">
    <property type="protein sequence ID" value="KAB7891598.1"/>
    <property type="molecule type" value="Genomic_DNA"/>
</dbReference>
<comment type="similarity">
    <text evidence="1 5">Belongs to the ModE family.</text>
</comment>
<dbReference type="GO" id="GO:0030151">
    <property type="term" value="F:molybdenum ion binding"/>
    <property type="evidence" value="ECO:0007669"/>
    <property type="project" value="UniProtKB-UniRule"/>
</dbReference>
<evidence type="ECO:0000259" key="6">
    <source>
        <dbReference type="PROSITE" id="PS51866"/>
    </source>
</evidence>
<dbReference type="RefSeq" id="WP_152189476.1">
    <property type="nucleotide sequence ID" value="NZ_WFKI01000006.1"/>
</dbReference>
<name>A0A6L4WUN2_9BACT</name>
<keyword evidence="2 5" id="KW-0813">Transport</keyword>
<dbReference type="Proteomes" id="UP000461010">
    <property type="component" value="Unassembled WGS sequence"/>
</dbReference>
<dbReference type="EMBL" id="WFKK01000016">
    <property type="protein sequence ID" value="KAB7889201.1"/>
    <property type="molecule type" value="Genomic_DNA"/>
</dbReference>
<feature type="domain" description="Mop" evidence="6">
    <location>
        <begin position="123"/>
        <end position="189"/>
    </location>
</feature>
<dbReference type="PIRSF" id="PIRSF005763">
    <property type="entry name" value="Txn_reg_ModE"/>
    <property type="match status" value="1"/>
</dbReference>
<dbReference type="AlphaFoldDB" id="A0A6L4WUN2"/>
<dbReference type="Proteomes" id="UP000472839">
    <property type="component" value="Unassembled WGS sequence"/>
</dbReference>
<feature type="domain" description="Mop" evidence="6">
    <location>
        <begin position="194"/>
        <end position="260"/>
    </location>
</feature>
<organism evidence="7 10">
    <name type="scientific">Poseidonibacter ostreae</name>
    <dbReference type="NCBI Taxonomy" id="2654171"/>
    <lineage>
        <taxon>Bacteria</taxon>
        <taxon>Pseudomonadati</taxon>
        <taxon>Campylobacterota</taxon>
        <taxon>Epsilonproteobacteria</taxon>
        <taxon>Campylobacterales</taxon>
        <taxon>Arcobacteraceae</taxon>
        <taxon>Poseidonibacter</taxon>
    </lineage>
</organism>
<dbReference type="SUPFAM" id="SSF50331">
    <property type="entry name" value="MOP-like"/>
    <property type="match status" value="2"/>
</dbReference>
<accession>A0A6L4WUN2</accession>
<evidence type="ECO:0000256" key="1">
    <source>
        <dbReference type="ARBA" id="ARBA00008110"/>
    </source>
</evidence>
<proteinExistence type="inferred from homology"/>
<dbReference type="Pfam" id="PF03459">
    <property type="entry name" value="TOBE"/>
    <property type="match status" value="2"/>
</dbReference>
<keyword evidence="9" id="KW-1185">Reference proteome</keyword>
<dbReference type="PANTHER" id="PTHR30432">
    <property type="entry name" value="TRANSCRIPTIONAL REGULATOR MODE"/>
    <property type="match status" value="1"/>
</dbReference>
<dbReference type="Gene3D" id="2.40.50.100">
    <property type="match status" value="2"/>
</dbReference>
<evidence type="ECO:0000313" key="9">
    <source>
        <dbReference type="Proteomes" id="UP000461010"/>
    </source>
</evidence>
<sequence length="260" mass="28599">MEFSSSLTLLNSKTPFLLEKRILLLEAILEHGSISKAAKAVPMSYKSAWDAINSINNLCDNTVVLRETGGIGGGGASITEYGKNLIQSYTILQKEHTKFLEKLTTLTDFNSGNLKSLQRFTMQISARNQILAKIEAINIDKVNANIVLKTKSNQRLVSSISKNSIENLVLEKNKEVLAIFKSNNVMISTNNVKGFSARNKIKGLINKLTFSEVSCEVNILINDTDVITSVITTEAAKELELKIGQEVYAIIKSSDIMIGN</sequence>
<dbReference type="InterPro" id="IPR036388">
    <property type="entry name" value="WH-like_DNA-bd_sf"/>
</dbReference>
<protein>
    <submittedName>
        <fullName evidence="7">LysR family transcriptional regulator</fullName>
    </submittedName>
</protein>
<keyword evidence="3 5" id="KW-0500">Molybdenum</keyword>
<dbReference type="SUPFAM" id="SSF46785">
    <property type="entry name" value="Winged helix' DNA-binding domain"/>
    <property type="match status" value="1"/>
</dbReference>
<keyword evidence="4" id="KW-0677">Repeat</keyword>
<dbReference type="GO" id="GO:0006355">
    <property type="term" value="P:regulation of DNA-templated transcription"/>
    <property type="evidence" value="ECO:0007669"/>
    <property type="project" value="InterPro"/>
</dbReference>
<dbReference type="NCBIfam" id="TIGR00638">
    <property type="entry name" value="Mop"/>
    <property type="match status" value="2"/>
</dbReference>
<dbReference type="InterPro" id="IPR036390">
    <property type="entry name" value="WH_DNA-bd_sf"/>
</dbReference>
<reference evidence="9 10" key="1">
    <citation type="submission" date="2019-10" db="EMBL/GenBank/DDBJ databases">
        <title>Poseidonibacter ostreae sp. nov., isolated from the gut of the Ostrea denselamellosa.</title>
        <authorList>
            <person name="Choi A."/>
        </authorList>
    </citation>
    <scope>NUCLEOTIDE SEQUENCE [LARGE SCALE GENOMIC DNA]</scope>
    <source>
        <strain evidence="7 10">SJOD-M-33</strain>
        <strain evidence="8 9">SJOD-M-5</strain>
    </source>
</reference>